<dbReference type="RefSeq" id="WP_055579764.1">
    <property type="nucleotide sequence ID" value="NZ_LKTM01000322.1"/>
</dbReference>
<dbReference type="InterPro" id="IPR011009">
    <property type="entry name" value="Kinase-like_dom_sf"/>
</dbReference>
<dbReference type="InterPro" id="IPR052961">
    <property type="entry name" value="Oxido-Kinase-like_Enzymes"/>
</dbReference>
<evidence type="ECO:0000259" key="1">
    <source>
        <dbReference type="SMART" id="SM00587"/>
    </source>
</evidence>
<protein>
    <recommendedName>
        <fullName evidence="1">CHK kinase-like domain-containing protein</fullName>
    </recommendedName>
</protein>
<evidence type="ECO:0000313" key="2">
    <source>
        <dbReference type="EMBL" id="KQH77307.1"/>
    </source>
</evidence>
<dbReference type="InterPro" id="IPR015897">
    <property type="entry name" value="CHK_kinase-like"/>
</dbReference>
<comment type="caution">
    <text evidence="2">The sequence shown here is derived from an EMBL/GenBank/DDBJ whole genome shotgun (WGS) entry which is preliminary data.</text>
</comment>
<dbReference type="PANTHER" id="PTHR23020">
    <property type="entry name" value="UNCHARACTERIZED NUCLEAR HORMONE RECEPTOR-RELATED"/>
    <property type="match status" value="1"/>
</dbReference>
<dbReference type="PANTHER" id="PTHR23020:SF41">
    <property type="entry name" value="AMINOGLYCOSIDE PHOSPHOTRANSFERASE DOMAIN-CONTAINING PROTEIN"/>
    <property type="match status" value="1"/>
</dbReference>
<dbReference type="InterPro" id="IPR004119">
    <property type="entry name" value="EcKL"/>
</dbReference>
<name>A0A0Q2RPP7_MYCGO</name>
<dbReference type="EMBL" id="LKTM01000322">
    <property type="protein sequence ID" value="KQH77307.1"/>
    <property type="molecule type" value="Genomic_DNA"/>
</dbReference>
<gene>
    <name evidence="2" type="ORF">AO501_08150</name>
</gene>
<dbReference type="Pfam" id="PF02958">
    <property type="entry name" value="EcKL"/>
    <property type="match status" value="1"/>
</dbReference>
<sequence length="369" mass="41742">MSELGRIPTDAAAITPELIERLIGTLNPGVGVRDLRIRRVWQWGEGDAVSTSGRVDLELTYDEAGAGLPRQVVLKLARPDLPAYPLYRNEVQVYSRLWPWTMVRTPQCLGAWFDVATGSFGLALEDLTARGARFPSVVSSPSLASLEDAIRQLARFHARHWGERADWSAPELEWAQTHVAGELRELFTHPDLVPAMIADEVANNLHKRELVQSVDETTDSLYEKVQLVQRHQSQLQQTLVHGDCHVGNTFVLPDGSMGFVDWQLSVRGYYMHDLSYLIVTALDVAQRRAHERRLVEMHLDLLRGLGVQNLPTPAEAFEEYRRAHAWNTYIGWLTCPVPNYGWEINVGNHIRLLTAYRDLDTGRAIEAIR</sequence>
<dbReference type="Proteomes" id="UP000051677">
    <property type="component" value="Unassembled WGS sequence"/>
</dbReference>
<dbReference type="SMART" id="SM00587">
    <property type="entry name" value="CHK"/>
    <property type="match status" value="1"/>
</dbReference>
<dbReference type="SUPFAM" id="SSF56112">
    <property type="entry name" value="Protein kinase-like (PK-like)"/>
    <property type="match status" value="1"/>
</dbReference>
<reference evidence="2 3" key="1">
    <citation type="submission" date="2015-10" db="EMBL/GenBank/DDBJ databases">
        <title>Mycobacterium gordonae draft genome assembly.</title>
        <authorList>
            <person name="Ustinova V."/>
            <person name="Smirnova T."/>
            <person name="Blagodatskikh K."/>
            <person name="Varlamov D."/>
            <person name="Larionova E."/>
            <person name="Chernousova L."/>
        </authorList>
    </citation>
    <scope>NUCLEOTIDE SEQUENCE [LARGE SCALE GENOMIC DNA]</scope>
    <source>
        <strain evidence="2 3">CTRI 14-8773</strain>
    </source>
</reference>
<proteinExistence type="predicted"/>
<feature type="domain" description="CHK kinase-like" evidence="1">
    <location>
        <begin position="122"/>
        <end position="307"/>
    </location>
</feature>
<evidence type="ECO:0000313" key="3">
    <source>
        <dbReference type="Proteomes" id="UP000051677"/>
    </source>
</evidence>
<organism evidence="2 3">
    <name type="scientific">Mycobacterium gordonae</name>
    <dbReference type="NCBI Taxonomy" id="1778"/>
    <lineage>
        <taxon>Bacteria</taxon>
        <taxon>Bacillati</taxon>
        <taxon>Actinomycetota</taxon>
        <taxon>Actinomycetes</taxon>
        <taxon>Mycobacteriales</taxon>
        <taxon>Mycobacteriaceae</taxon>
        <taxon>Mycobacterium</taxon>
    </lineage>
</organism>
<dbReference type="OrthoDB" id="141068at2"/>
<accession>A0A0Q2RPP7</accession>
<dbReference type="Gene3D" id="3.90.1200.10">
    <property type="match status" value="1"/>
</dbReference>
<dbReference type="AlphaFoldDB" id="A0A0Q2RPP7"/>